<dbReference type="Pfam" id="PF08308">
    <property type="entry name" value="PEGA"/>
    <property type="match status" value="1"/>
</dbReference>
<organism evidence="3 4">
    <name type="scientific">Candidatus Doudnabacteria bacterium CG10_big_fil_rev_8_21_14_0_10_41_10</name>
    <dbReference type="NCBI Taxonomy" id="1974551"/>
    <lineage>
        <taxon>Bacteria</taxon>
        <taxon>Candidatus Doudnaibacteriota</taxon>
    </lineage>
</organism>
<feature type="domain" description="PEGA" evidence="2">
    <location>
        <begin position="44"/>
        <end position="106"/>
    </location>
</feature>
<accession>A0A2H0VE52</accession>
<keyword evidence="1" id="KW-1133">Transmembrane helix</keyword>
<comment type="caution">
    <text evidence="3">The sequence shown here is derived from an EMBL/GenBank/DDBJ whole genome shotgun (WGS) entry which is preliminary data.</text>
</comment>
<dbReference type="SUPFAM" id="SSF69322">
    <property type="entry name" value="Tricorn protease domain 2"/>
    <property type="match status" value="1"/>
</dbReference>
<dbReference type="AlphaFoldDB" id="A0A2H0VE52"/>
<evidence type="ECO:0000259" key="2">
    <source>
        <dbReference type="Pfam" id="PF08308"/>
    </source>
</evidence>
<keyword evidence="1" id="KW-0472">Membrane</keyword>
<reference evidence="4" key="1">
    <citation type="submission" date="2017-09" db="EMBL/GenBank/DDBJ databases">
        <title>Depth-based differentiation of microbial function through sediment-hosted aquifers and enrichment of novel symbionts in the deep terrestrial subsurface.</title>
        <authorList>
            <person name="Probst A.J."/>
            <person name="Ladd B."/>
            <person name="Jarett J.K."/>
            <person name="Geller-Mcgrath D.E."/>
            <person name="Sieber C.M.K."/>
            <person name="Emerson J.B."/>
            <person name="Anantharaman K."/>
            <person name="Thomas B.C."/>
            <person name="Malmstrom R."/>
            <person name="Stieglmeier M."/>
            <person name="Klingl A."/>
            <person name="Woyke T."/>
            <person name="Ryan C.M."/>
            <person name="Banfield J.F."/>
        </authorList>
    </citation>
    <scope>NUCLEOTIDE SEQUENCE [LARGE SCALE GENOMIC DNA]</scope>
</reference>
<feature type="transmembrane region" description="Helical" evidence="1">
    <location>
        <begin position="7"/>
        <end position="33"/>
    </location>
</feature>
<name>A0A2H0VE52_9BACT</name>
<proteinExistence type="predicted"/>
<evidence type="ECO:0000313" key="4">
    <source>
        <dbReference type="Proteomes" id="UP000230557"/>
    </source>
</evidence>
<evidence type="ECO:0000313" key="3">
    <source>
        <dbReference type="EMBL" id="PIR97382.1"/>
    </source>
</evidence>
<dbReference type="InterPro" id="IPR013229">
    <property type="entry name" value="PEGA"/>
</dbReference>
<protein>
    <recommendedName>
        <fullName evidence="2">PEGA domain-containing protein</fullName>
    </recommendedName>
</protein>
<evidence type="ECO:0000256" key="1">
    <source>
        <dbReference type="SAM" id="Phobius"/>
    </source>
</evidence>
<dbReference type="Proteomes" id="UP000230557">
    <property type="component" value="Unassembled WGS sequence"/>
</dbReference>
<sequence length="318" mass="36379">MKFKRRVAILIVLFIIFIVVAPTILFFALGYTFDFELKRFIPTGTLTVFSDPRGATLSINGDEHWKKTPLRKRYLKPGEYEIKIQKEGYTPWVKLVKIFPQIVTTVPGPGQKINLFFNNPTATLVSTSSAELLEMEAIDNHLTATSTLAFEKLAKERNLFSETLMNSLPTYTKIKVAIGQSGQIFALLDNNLYDLTTNSLFLVDNNITDIVWDENAQILLYFNRNNILIYQPEISQRNQLITRSSKDIEQVQVNKPSGHVFYLESGKIKAVEIKNDMGRSIVEIVSLDEPVEKFLVDKDGRKIYYFIHNQGLFSAQIR</sequence>
<keyword evidence="1" id="KW-0812">Transmembrane</keyword>
<gene>
    <name evidence="3" type="ORF">COT91_01825</name>
</gene>
<dbReference type="EMBL" id="PFAJ01000023">
    <property type="protein sequence ID" value="PIR97382.1"/>
    <property type="molecule type" value="Genomic_DNA"/>
</dbReference>